<proteinExistence type="predicted"/>
<dbReference type="AlphaFoldDB" id="A0A645D7Q9"/>
<dbReference type="AntiFam" id="ANF00072">
    <property type="entry name" value="Shadow ORF (opposite TypA)"/>
</dbReference>
<gene>
    <name evidence="1" type="ORF">SDC9_132477</name>
</gene>
<sequence length="195" mass="19869">MLGADRQLQTHWHDLQAIPDGLDAVLEGGTGAVQLVDITDARDAVLGGLTPYGHRLRLDTGDTVEDGDRTVQDAQRTLHLDGEVDVAGGVDDVDLDVVPVAGGGGGGDGDAALLLLLHPVHRGGALVGVADLVVDTGVEQDAFSGGGLTGIDVRHDPDVADLGEVGFNLDSHEGYLSSCVRSSGWTAHGGVTGGQ</sequence>
<dbReference type="EMBL" id="VSSQ01033716">
    <property type="protein sequence ID" value="MPM85396.1"/>
    <property type="molecule type" value="Genomic_DNA"/>
</dbReference>
<name>A0A645D7Q9_9ZZZZ</name>
<organism evidence="1">
    <name type="scientific">bioreactor metagenome</name>
    <dbReference type="NCBI Taxonomy" id="1076179"/>
    <lineage>
        <taxon>unclassified sequences</taxon>
        <taxon>metagenomes</taxon>
        <taxon>ecological metagenomes</taxon>
    </lineage>
</organism>
<accession>A0A645D7Q9</accession>
<protein>
    <submittedName>
        <fullName evidence="1">Uncharacterized protein</fullName>
    </submittedName>
</protein>
<reference evidence="1" key="1">
    <citation type="submission" date="2019-08" db="EMBL/GenBank/DDBJ databases">
        <authorList>
            <person name="Kucharzyk K."/>
            <person name="Murdoch R.W."/>
            <person name="Higgins S."/>
            <person name="Loffler F."/>
        </authorList>
    </citation>
    <scope>NUCLEOTIDE SEQUENCE</scope>
</reference>
<evidence type="ECO:0000313" key="1">
    <source>
        <dbReference type="EMBL" id="MPM85396.1"/>
    </source>
</evidence>
<comment type="caution">
    <text evidence="1">The sequence shown here is derived from an EMBL/GenBank/DDBJ whole genome shotgun (WGS) entry which is preliminary data.</text>
</comment>